<evidence type="ECO:0000313" key="2">
    <source>
        <dbReference type="Proteomes" id="UP000078559"/>
    </source>
</evidence>
<reference evidence="1" key="1">
    <citation type="submission" date="2014-12" db="EMBL/GenBank/DDBJ databases">
        <title>Genome Sequence of Valsa Canker Pathogens Uncovers a Specific Adaption of Colonization on Woody Bark.</title>
        <authorList>
            <person name="Yin Z."/>
            <person name="Liu H."/>
            <person name="Gao X."/>
            <person name="Li Z."/>
            <person name="Song N."/>
            <person name="Ke X."/>
            <person name="Dai Q."/>
            <person name="Wu Y."/>
            <person name="Sun Y."/>
            <person name="Xu J.-R."/>
            <person name="Kang Z.K."/>
            <person name="Wang L."/>
            <person name="Huang L."/>
        </authorList>
    </citation>
    <scope>NUCLEOTIDE SEQUENCE [LARGE SCALE GENOMIC DNA]</scope>
    <source>
        <strain evidence="1">03-8</strain>
    </source>
</reference>
<keyword evidence="2" id="KW-1185">Reference proteome</keyword>
<sequence length="75" mass="7975">MTEVDELPLQLMLELLEGLDGLFPGGVGRAKVDGLRGGLLFGFILNLTAGKAEPLLKLRAKSYVDSALLGCLDMT</sequence>
<evidence type="ECO:0000313" key="1">
    <source>
        <dbReference type="EMBL" id="KUI65796.1"/>
    </source>
</evidence>
<dbReference type="AlphaFoldDB" id="A0A194VNP2"/>
<proteinExistence type="predicted"/>
<name>A0A194VNP2_CYTMA</name>
<gene>
    <name evidence="1" type="ORF">VM1G_11377</name>
</gene>
<dbReference type="EMBL" id="CM003099">
    <property type="protein sequence ID" value="KUI65796.1"/>
    <property type="molecule type" value="Genomic_DNA"/>
</dbReference>
<accession>A0A194VNP2</accession>
<dbReference type="Proteomes" id="UP000078559">
    <property type="component" value="Chromosome 2"/>
</dbReference>
<protein>
    <submittedName>
        <fullName evidence="1">Uncharacterized protein</fullName>
    </submittedName>
</protein>
<organism evidence="1 2">
    <name type="scientific">Cytospora mali</name>
    <name type="common">Apple Valsa canker fungus</name>
    <name type="synonym">Valsa mali</name>
    <dbReference type="NCBI Taxonomy" id="578113"/>
    <lineage>
        <taxon>Eukaryota</taxon>
        <taxon>Fungi</taxon>
        <taxon>Dikarya</taxon>
        <taxon>Ascomycota</taxon>
        <taxon>Pezizomycotina</taxon>
        <taxon>Sordariomycetes</taxon>
        <taxon>Sordariomycetidae</taxon>
        <taxon>Diaporthales</taxon>
        <taxon>Cytosporaceae</taxon>
        <taxon>Cytospora</taxon>
    </lineage>
</organism>